<evidence type="ECO:0000313" key="1">
    <source>
        <dbReference type="EMBL" id="CAG8601247.1"/>
    </source>
</evidence>
<gene>
    <name evidence="1" type="ORF">ALEPTO_LOCUS8156</name>
</gene>
<evidence type="ECO:0000313" key="2">
    <source>
        <dbReference type="Proteomes" id="UP000789508"/>
    </source>
</evidence>
<sequence>NTCRNCLSIDASSSTSDFVTTNEDSAKRIPVWVENHVKQL</sequence>
<dbReference type="AlphaFoldDB" id="A0A9N9GE84"/>
<feature type="non-terminal residue" evidence="1">
    <location>
        <position position="1"/>
    </location>
</feature>
<protein>
    <submittedName>
        <fullName evidence="1">14412_t:CDS:1</fullName>
    </submittedName>
</protein>
<accession>A0A9N9GE84</accession>
<keyword evidence="2" id="KW-1185">Reference proteome</keyword>
<dbReference type="Proteomes" id="UP000789508">
    <property type="component" value="Unassembled WGS sequence"/>
</dbReference>
<name>A0A9N9GE84_9GLOM</name>
<dbReference type="EMBL" id="CAJVPS010004241">
    <property type="protein sequence ID" value="CAG8601247.1"/>
    <property type="molecule type" value="Genomic_DNA"/>
</dbReference>
<comment type="caution">
    <text evidence="1">The sequence shown here is derived from an EMBL/GenBank/DDBJ whole genome shotgun (WGS) entry which is preliminary data.</text>
</comment>
<reference evidence="1" key="1">
    <citation type="submission" date="2021-06" db="EMBL/GenBank/DDBJ databases">
        <authorList>
            <person name="Kallberg Y."/>
            <person name="Tangrot J."/>
            <person name="Rosling A."/>
        </authorList>
    </citation>
    <scope>NUCLEOTIDE SEQUENCE</scope>
    <source>
        <strain evidence="1">FL130A</strain>
    </source>
</reference>
<organism evidence="1 2">
    <name type="scientific">Ambispora leptoticha</name>
    <dbReference type="NCBI Taxonomy" id="144679"/>
    <lineage>
        <taxon>Eukaryota</taxon>
        <taxon>Fungi</taxon>
        <taxon>Fungi incertae sedis</taxon>
        <taxon>Mucoromycota</taxon>
        <taxon>Glomeromycotina</taxon>
        <taxon>Glomeromycetes</taxon>
        <taxon>Archaeosporales</taxon>
        <taxon>Ambisporaceae</taxon>
        <taxon>Ambispora</taxon>
    </lineage>
</organism>
<proteinExistence type="predicted"/>